<organism evidence="3 4">
    <name type="scientific">Papaver nudicaule</name>
    <name type="common">Iceland poppy</name>
    <dbReference type="NCBI Taxonomy" id="74823"/>
    <lineage>
        <taxon>Eukaryota</taxon>
        <taxon>Viridiplantae</taxon>
        <taxon>Streptophyta</taxon>
        <taxon>Embryophyta</taxon>
        <taxon>Tracheophyta</taxon>
        <taxon>Spermatophyta</taxon>
        <taxon>Magnoliopsida</taxon>
        <taxon>Ranunculales</taxon>
        <taxon>Papaveraceae</taxon>
        <taxon>Papaveroideae</taxon>
        <taxon>Papaver</taxon>
    </lineage>
</organism>
<protein>
    <submittedName>
        <fullName evidence="3">Uncharacterized protein</fullName>
    </submittedName>
</protein>
<dbReference type="InterPro" id="IPR001563">
    <property type="entry name" value="Peptidase_S10"/>
</dbReference>
<accession>A0AA41RQG7</accession>
<keyword evidence="4" id="KW-1185">Reference proteome</keyword>
<dbReference type="Gene3D" id="3.40.50.1820">
    <property type="entry name" value="alpha/beta hydrolase"/>
    <property type="match status" value="1"/>
</dbReference>
<name>A0AA41RQG7_PAPNU</name>
<dbReference type="FunFam" id="3.40.50.12670:FF:000002">
    <property type="entry name" value="Carboxypeptidase"/>
    <property type="match status" value="1"/>
</dbReference>
<comment type="similarity">
    <text evidence="1">Belongs to the peptidase S10 family.</text>
</comment>
<evidence type="ECO:0000256" key="1">
    <source>
        <dbReference type="ARBA" id="ARBA00009431"/>
    </source>
</evidence>
<dbReference type="EMBL" id="JAJJMA010014286">
    <property type="protein sequence ID" value="MCL7022722.1"/>
    <property type="molecule type" value="Genomic_DNA"/>
</dbReference>
<dbReference type="AlphaFoldDB" id="A0AA41RQG7"/>
<feature type="signal peptide" evidence="2">
    <location>
        <begin position="1"/>
        <end position="31"/>
    </location>
</feature>
<dbReference type="PRINTS" id="PR00724">
    <property type="entry name" value="CRBOXYPTASEC"/>
</dbReference>
<evidence type="ECO:0000313" key="3">
    <source>
        <dbReference type="EMBL" id="MCL7022722.1"/>
    </source>
</evidence>
<keyword evidence="2" id="KW-0732">Signal</keyword>
<dbReference type="SUPFAM" id="SSF53474">
    <property type="entry name" value="alpha/beta-Hydrolases"/>
    <property type="match status" value="1"/>
</dbReference>
<evidence type="ECO:0000256" key="2">
    <source>
        <dbReference type="SAM" id="SignalP"/>
    </source>
</evidence>
<dbReference type="Pfam" id="PF00450">
    <property type="entry name" value="Peptidase_S10"/>
    <property type="match status" value="2"/>
</dbReference>
<dbReference type="GO" id="GO:0016747">
    <property type="term" value="F:acyltransferase activity, transferring groups other than amino-acyl groups"/>
    <property type="evidence" value="ECO:0007669"/>
    <property type="project" value="TreeGrafter"/>
</dbReference>
<dbReference type="Proteomes" id="UP001177140">
    <property type="component" value="Unassembled WGS sequence"/>
</dbReference>
<gene>
    <name evidence="3" type="ORF">MKW94_013166</name>
</gene>
<dbReference type="GO" id="GO:0019748">
    <property type="term" value="P:secondary metabolic process"/>
    <property type="evidence" value="ECO:0007669"/>
    <property type="project" value="TreeGrafter"/>
</dbReference>
<dbReference type="PANTHER" id="PTHR11802">
    <property type="entry name" value="SERINE PROTEASE FAMILY S10 SERINE CARBOXYPEPTIDASE"/>
    <property type="match status" value="1"/>
</dbReference>
<dbReference type="InterPro" id="IPR029058">
    <property type="entry name" value="AB_hydrolase_fold"/>
</dbReference>
<evidence type="ECO:0000313" key="4">
    <source>
        <dbReference type="Proteomes" id="UP001177140"/>
    </source>
</evidence>
<proteinExistence type="inferred from homology"/>
<dbReference type="Gene3D" id="3.40.50.12670">
    <property type="match status" value="1"/>
</dbReference>
<feature type="chain" id="PRO_5041236476" evidence="2">
    <location>
        <begin position="32"/>
        <end position="466"/>
    </location>
</feature>
<dbReference type="GO" id="GO:0006508">
    <property type="term" value="P:proteolysis"/>
    <property type="evidence" value="ECO:0007669"/>
    <property type="project" value="InterPro"/>
</dbReference>
<comment type="caution">
    <text evidence="3">The sequence shown here is derived from an EMBL/GenBank/DDBJ whole genome shotgun (WGS) entry which is preliminary data.</text>
</comment>
<dbReference type="GO" id="GO:0004185">
    <property type="term" value="F:serine-type carboxypeptidase activity"/>
    <property type="evidence" value="ECO:0007669"/>
    <property type="project" value="InterPro"/>
</dbReference>
<dbReference type="PANTHER" id="PTHR11802:SF29">
    <property type="entry name" value="SERINE CARBOXYPEPTIDASE-LIKE 19"/>
    <property type="match status" value="1"/>
</dbReference>
<sequence>MARYLNHFEFVRLSLFLVMLISLNQTNSVTSSNDTTRTRSSSSQSTVKYLPGYSGALPFHLETGYIGINNMTNGGEFEMFYYFVKSESNPKEDPVVFWFPGGPRCSGLISLFFETGPLSIDITKYRGGLPYLELNPDSWTKVANIVFPDAPADTGFSYSKSSSPNLQIGDKESAKNSHEFVIKWLIEHPEFQSNPVYIGGNSYSGKIIPVIVQYLINDVETQRYPFLHLKGYVIGNPITDRPLEISARSMKENCRGKTFGFDLNNVSCSKERQQYEECISKLNVQNILDDYCGAIKYLTGQPIDSRRSLSTTETVIPIRGCMPRNHNLLNAYWANDARVQEALHIKKGTVTNWINCNYNIPYERDIDNTVEYHQRISTKPRYRALIYSGDHDFVAPHIATEAWIRSMNLSIIDDWRPWLVDDQIAGYTITYSSGMTYATGAGHIPPMYHPKETYAMFERWISKNSL</sequence>
<reference evidence="3" key="1">
    <citation type="submission" date="2022-03" db="EMBL/GenBank/DDBJ databases">
        <title>A functionally conserved STORR gene fusion in Papaver species that diverged 16.8 million years ago.</title>
        <authorList>
            <person name="Catania T."/>
        </authorList>
    </citation>
    <scope>NUCLEOTIDE SEQUENCE</scope>
    <source>
        <strain evidence="3">S-191538</strain>
    </source>
</reference>